<dbReference type="EMBL" id="LR796489">
    <property type="protein sequence ID" value="CAB4146970.1"/>
    <property type="molecule type" value="Genomic_DNA"/>
</dbReference>
<protein>
    <recommendedName>
        <fullName evidence="3">Coil containing protein</fullName>
    </recommendedName>
</protein>
<keyword evidence="1" id="KW-0175">Coiled coil</keyword>
<name>A0A6J5MPI6_9CAUD</name>
<evidence type="ECO:0000313" key="2">
    <source>
        <dbReference type="EMBL" id="CAB4146970.1"/>
    </source>
</evidence>
<proteinExistence type="predicted"/>
<organism evidence="2">
    <name type="scientific">uncultured Caudovirales phage</name>
    <dbReference type="NCBI Taxonomy" id="2100421"/>
    <lineage>
        <taxon>Viruses</taxon>
        <taxon>Duplodnaviria</taxon>
        <taxon>Heunggongvirae</taxon>
        <taxon>Uroviricota</taxon>
        <taxon>Caudoviricetes</taxon>
        <taxon>Peduoviridae</taxon>
        <taxon>Maltschvirus</taxon>
        <taxon>Maltschvirus maltsch</taxon>
    </lineage>
</organism>
<accession>A0A6J5MPI6</accession>
<reference evidence="2" key="1">
    <citation type="submission" date="2020-04" db="EMBL/GenBank/DDBJ databases">
        <authorList>
            <person name="Chiriac C."/>
            <person name="Salcher M."/>
            <person name="Ghai R."/>
            <person name="Kavagutti S V."/>
        </authorList>
    </citation>
    <scope>NUCLEOTIDE SEQUENCE</scope>
</reference>
<sequence length="73" mass="8511">MSVNFCDIDSHIQHINHIDRLTRENAELRDQLQSLVYAAYFPLKDDDYQWHSVTAHQILANEIKSSEALLESI</sequence>
<evidence type="ECO:0000256" key="1">
    <source>
        <dbReference type="SAM" id="Coils"/>
    </source>
</evidence>
<evidence type="ECO:0008006" key="3">
    <source>
        <dbReference type="Google" id="ProtNLM"/>
    </source>
</evidence>
<gene>
    <name evidence="2" type="ORF">UFOVP517_5</name>
</gene>
<feature type="coiled-coil region" evidence="1">
    <location>
        <begin position="11"/>
        <end position="38"/>
    </location>
</feature>